<protein>
    <submittedName>
        <fullName evidence="2">Uncharacterized protein</fullName>
    </submittedName>
</protein>
<dbReference type="Proteomes" id="UP000182658">
    <property type="component" value="Unassembled WGS sequence"/>
</dbReference>
<proteinExistence type="predicted"/>
<feature type="region of interest" description="Disordered" evidence="1">
    <location>
        <begin position="1"/>
        <end position="28"/>
    </location>
</feature>
<sequence length="173" mass="19451">MAQDLEALTSPACPLDGSVPTDRRPRDGFNLAATAWPRHARRLVRKPHSETASHAPARLSRGAAPQSQRCQFSTVVSSHRQAHTHQRNVTKRKPRHQGKVDLVLDWSVLQHRTTGMKLKLTLYMLNKTFKFWVLDDGSNNPSDDERRSKTDIKYQLKKLVIKKGDLGVGTPGA</sequence>
<keyword evidence="3" id="KW-1185">Reference proteome</keyword>
<evidence type="ECO:0000313" key="2">
    <source>
        <dbReference type="EMBL" id="OIW24186.1"/>
    </source>
</evidence>
<dbReference type="AlphaFoldDB" id="A0A1J7J9H7"/>
<evidence type="ECO:0000256" key="1">
    <source>
        <dbReference type="SAM" id="MobiDB-lite"/>
    </source>
</evidence>
<feature type="compositionally biased region" description="Basic residues" evidence="1">
    <location>
        <begin position="80"/>
        <end position="95"/>
    </location>
</feature>
<reference evidence="2 3" key="1">
    <citation type="submission" date="2016-10" db="EMBL/GenBank/DDBJ databases">
        <title>Draft genome sequence of Coniochaeta ligniaria NRRL30616, a lignocellulolytic fungus for bioabatement of inhibitors in plant biomass hydrolysates.</title>
        <authorList>
            <consortium name="DOE Joint Genome Institute"/>
            <person name="Jimenez D.J."/>
            <person name="Hector R.E."/>
            <person name="Riley R."/>
            <person name="Sun H."/>
            <person name="Grigoriev I.V."/>
            <person name="Van Elsas J.D."/>
            <person name="Nichols N.N."/>
        </authorList>
    </citation>
    <scope>NUCLEOTIDE SEQUENCE [LARGE SCALE GENOMIC DNA]</scope>
    <source>
        <strain evidence="2 3">NRRL 30616</strain>
    </source>
</reference>
<gene>
    <name evidence="2" type="ORF">CONLIGDRAFT_692397</name>
</gene>
<accession>A0A1J7J9H7</accession>
<feature type="region of interest" description="Disordered" evidence="1">
    <location>
        <begin position="40"/>
        <end position="95"/>
    </location>
</feature>
<dbReference type="EMBL" id="KV875104">
    <property type="protein sequence ID" value="OIW24186.1"/>
    <property type="molecule type" value="Genomic_DNA"/>
</dbReference>
<dbReference type="InParanoid" id="A0A1J7J9H7"/>
<dbReference type="OrthoDB" id="435402at2759"/>
<evidence type="ECO:0000313" key="3">
    <source>
        <dbReference type="Proteomes" id="UP000182658"/>
    </source>
</evidence>
<name>A0A1J7J9H7_9PEZI</name>
<feature type="compositionally biased region" description="Polar residues" evidence="1">
    <location>
        <begin position="65"/>
        <end position="79"/>
    </location>
</feature>
<organism evidence="2 3">
    <name type="scientific">Coniochaeta ligniaria NRRL 30616</name>
    <dbReference type="NCBI Taxonomy" id="1408157"/>
    <lineage>
        <taxon>Eukaryota</taxon>
        <taxon>Fungi</taxon>
        <taxon>Dikarya</taxon>
        <taxon>Ascomycota</taxon>
        <taxon>Pezizomycotina</taxon>
        <taxon>Sordariomycetes</taxon>
        <taxon>Sordariomycetidae</taxon>
        <taxon>Coniochaetales</taxon>
        <taxon>Coniochaetaceae</taxon>
        <taxon>Coniochaeta</taxon>
    </lineage>
</organism>